<organism evidence="2 3">
    <name type="scientific">Anopheles culicifacies</name>
    <dbReference type="NCBI Taxonomy" id="139723"/>
    <lineage>
        <taxon>Eukaryota</taxon>
        <taxon>Metazoa</taxon>
        <taxon>Ecdysozoa</taxon>
        <taxon>Arthropoda</taxon>
        <taxon>Hexapoda</taxon>
        <taxon>Insecta</taxon>
        <taxon>Pterygota</taxon>
        <taxon>Neoptera</taxon>
        <taxon>Endopterygota</taxon>
        <taxon>Diptera</taxon>
        <taxon>Nematocera</taxon>
        <taxon>Culicoidea</taxon>
        <taxon>Culicidae</taxon>
        <taxon>Anophelinae</taxon>
        <taxon>Anopheles</taxon>
        <taxon>culicifacies species complex</taxon>
    </lineage>
</organism>
<feature type="domain" description="DUF4806" evidence="1">
    <location>
        <begin position="47"/>
        <end position="131"/>
    </location>
</feature>
<accession>A0A182M217</accession>
<protein>
    <recommendedName>
        <fullName evidence="1">DUF4806 domain-containing protein</fullName>
    </recommendedName>
</protein>
<dbReference type="EnsemblMetazoa" id="ACUA007510-RA">
    <property type="protein sequence ID" value="ACUA007510-PA"/>
    <property type="gene ID" value="ACUA007510"/>
</dbReference>
<proteinExistence type="predicted"/>
<dbReference type="InterPro" id="IPR032071">
    <property type="entry name" value="DUF4806"/>
</dbReference>
<sequence>MNEGFYRIQKTMVALMHKRTAETIAPSATGMSASSNPTFNRNESFNVKPLKTVEEMDAFEERLNDEAYRNQVYNWIDSCVSYERNPECRMMEILDLVFDRHLLPNFSWTGVSSKGGCKHAFGAYKNIILLFVYVGTTSIHRADKTYVANFFMKKLRHAGFRAATLKGLRRCVPHSPAPRNKNRKRVTKTINATDSGAKYVKISKVEYGNVESDEHSGGMHAEYKPAMPMVDHAYTEYKELEIVPVNDLHPTLFMSAEDESD</sequence>
<dbReference type="Pfam" id="PF16064">
    <property type="entry name" value="DUF4806"/>
    <property type="match status" value="1"/>
</dbReference>
<dbReference type="VEuPathDB" id="VectorBase:ACUA007510"/>
<evidence type="ECO:0000259" key="1">
    <source>
        <dbReference type="Pfam" id="PF16064"/>
    </source>
</evidence>
<name>A0A182M217_9DIPT</name>
<dbReference type="Proteomes" id="UP000075883">
    <property type="component" value="Unassembled WGS sequence"/>
</dbReference>
<reference evidence="2" key="2">
    <citation type="submission" date="2020-05" db="UniProtKB">
        <authorList>
            <consortium name="EnsemblMetazoa"/>
        </authorList>
    </citation>
    <scope>IDENTIFICATION</scope>
    <source>
        <strain evidence="2">A-37</strain>
    </source>
</reference>
<dbReference type="AlphaFoldDB" id="A0A182M217"/>
<evidence type="ECO:0000313" key="2">
    <source>
        <dbReference type="EnsemblMetazoa" id="ACUA007510-PA"/>
    </source>
</evidence>
<keyword evidence="3" id="KW-1185">Reference proteome</keyword>
<dbReference type="STRING" id="139723.A0A182M217"/>
<dbReference type="EMBL" id="AXCM01003849">
    <property type="status" value="NOT_ANNOTATED_CDS"/>
    <property type="molecule type" value="Genomic_DNA"/>
</dbReference>
<reference evidence="3" key="1">
    <citation type="submission" date="2013-09" db="EMBL/GenBank/DDBJ databases">
        <title>The Genome Sequence of Anopheles culicifacies species A.</title>
        <authorList>
            <consortium name="The Broad Institute Genomics Platform"/>
            <person name="Neafsey D.E."/>
            <person name="Besansky N."/>
            <person name="Howell P."/>
            <person name="Walton C."/>
            <person name="Young S.K."/>
            <person name="Zeng Q."/>
            <person name="Gargeya S."/>
            <person name="Fitzgerald M."/>
            <person name="Haas B."/>
            <person name="Abouelleil A."/>
            <person name="Allen A.W."/>
            <person name="Alvarado L."/>
            <person name="Arachchi H.M."/>
            <person name="Berlin A.M."/>
            <person name="Chapman S.B."/>
            <person name="Gainer-Dewar J."/>
            <person name="Goldberg J."/>
            <person name="Griggs A."/>
            <person name="Gujja S."/>
            <person name="Hansen M."/>
            <person name="Howarth C."/>
            <person name="Imamovic A."/>
            <person name="Ireland A."/>
            <person name="Larimer J."/>
            <person name="McCowan C."/>
            <person name="Murphy C."/>
            <person name="Pearson M."/>
            <person name="Poon T.W."/>
            <person name="Priest M."/>
            <person name="Roberts A."/>
            <person name="Saif S."/>
            <person name="Shea T."/>
            <person name="Sisk P."/>
            <person name="Sykes S."/>
            <person name="Wortman J."/>
            <person name="Nusbaum C."/>
            <person name="Birren B."/>
        </authorList>
    </citation>
    <scope>NUCLEOTIDE SEQUENCE [LARGE SCALE GENOMIC DNA]</scope>
    <source>
        <strain evidence="3">A-37</strain>
    </source>
</reference>
<evidence type="ECO:0000313" key="3">
    <source>
        <dbReference type="Proteomes" id="UP000075883"/>
    </source>
</evidence>